<name>A7S701_NEMVE</name>
<feature type="transmembrane region" description="Helical" evidence="5">
    <location>
        <begin position="113"/>
        <end position="132"/>
    </location>
</feature>
<feature type="transmembrane region" description="Helical" evidence="5">
    <location>
        <begin position="86"/>
        <end position="107"/>
    </location>
</feature>
<feature type="domain" description="Sugar phosphate transporter" evidence="6">
    <location>
        <begin position="15"/>
        <end position="310"/>
    </location>
</feature>
<dbReference type="KEGG" id="nve:5512239"/>
<feature type="transmembrane region" description="Helical" evidence="5">
    <location>
        <begin position="164"/>
        <end position="181"/>
    </location>
</feature>
<protein>
    <recommendedName>
        <fullName evidence="6">Sugar phosphate transporter domain-containing protein</fullName>
    </recommendedName>
</protein>
<dbReference type="EMBL" id="DS469590">
    <property type="protein sequence ID" value="EDO40549.1"/>
    <property type="molecule type" value="Genomic_DNA"/>
</dbReference>
<dbReference type="GO" id="GO:0015786">
    <property type="term" value="P:UDP-glucose transmembrane transport"/>
    <property type="evidence" value="ECO:0000318"/>
    <property type="project" value="GO_Central"/>
</dbReference>
<keyword evidence="3 5" id="KW-1133">Transmembrane helix</keyword>
<feature type="transmembrane region" description="Helical" evidence="5">
    <location>
        <begin position="12"/>
        <end position="33"/>
    </location>
</feature>
<keyword evidence="8" id="KW-1185">Reference proteome</keyword>
<dbReference type="OMA" id="WLMKSFP"/>
<dbReference type="eggNOG" id="KOG1443">
    <property type="taxonomic scope" value="Eukaryota"/>
</dbReference>
<dbReference type="GO" id="GO:0005801">
    <property type="term" value="C:cis-Golgi network"/>
    <property type="evidence" value="ECO:0000318"/>
    <property type="project" value="GO_Central"/>
</dbReference>
<keyword evidence="4 5" id="KW-0472">Membrane</keyword>
<dbReference type="CDD" id="cd21092">
    <property type="entry name" value="TPT_S35C2"/>
    <property type="match status" value="1"/>
</dbReference>
<evidence type="ECO:0000313" key="8">
    <source>
        <dbReference type="Proteomes" id="UP000001593"/>
    </source>
</evidence>
<feature type="transmembrane region" description="Helical" evidence="5">
    <location>
        <begin position="201"/>
        <end position="218"/>
    </location>
</feature>
<dbReference type="AlphaFoldDB" id="A7S701"/>
<gene>
    <name evidence="7" type="ORF">NEMVEDRAFT_v1g167228</name>
</gene>
<reference evidence="7 8" key="1">
    <citation type="journal article" date="2007" name="Science">
        <title>Sea anemone genome reveals ancestral eumetazoan gene repertoire and genomic organization.</title>
        <authorList>
            <person name="Putnam N.H."/>
            <person name="Srivastava M."/>
            <person name="Hellsten U."/>
            <person name="Dirks B."/>
            <person name="Chapman J."/>
            <person name="Salamov A."/>
            <person name="Terry A."/>
            <person name="Shapiro H."/>
            <person name="Lindquist E."/>
            <person name="Kapitonov V.V."/>
            <person name="Jurka J."/>
            <person name="Genikhovich G."/>
            <person name="Grigoriev I.V."/>
            <person name="Lucas S.M."/>
            <person name="Steele R.E."/>
            <person name="Finnerty J.R."/>
            <person name="Technau U."/>
            <person name="Martindale M.Q."/>
            <person name="Rokhsar D.S."/>
        </authorList>
    </citation>
    <scope>NUCLEOTIDE SEQUENCE [LARGE SCALE GENOMIC DNA]</scope>
    <source>
        <strain evidence="8">CH2 X CH6</strain>
    </source>
</reference>
<evidence type="ECO:0000256" key="1">
    <source>
        <dbReference type="ARBA" id="ARBA00004141"/>
    </source>
</evidence>
<dbReference type="OrthoDB" id="18894at2759"/>
<dbReference type="STRING" id="45351.A7S701"/>
<keyword evidence="2 5" id="KW-0812">Transmembrane</keyword>
<dbReference type="PANTHER" id="PTHR11132">
    <property type="entry name" value="SOLUTE CARRIER FAMILY 35"/>
    <property type="match status" value="1"/>
</dbReference>
<dbReference type="Proteomes" id="UP000001593">
    <property type="component" value="Unassembled WGS sequence"/>
</dbReference>
<accession>A7S701</accession>
<dbReference type="InParanoid" id="A7S701"/>
<evidence type="ECO:0000256" key="5">
    <source>
        <dbReference type="SAM" id="Phobius"/>
    </source>
</evidence>
<dbReference type="InterPro" id="IPR050186">
    <property type="entry name" value="TPT_transporter"/>
</dbReference>
<evidence type="ECO:0000259" key="6">
    <source>
        <dbReference type="Pfam" id="PF03151"/>
    </source>
</evidence>
<feature type="transmembrane region" description="Helical" evidence="5">
    <location>
        <begin position="139"/>
        <end position="158"/>
    </location>
</feature>
<feature type="transmembrane region" description="Helical" evidence="5">
    <location>
        <begin position="238"/>
        <end position="257"/>
    </location>
</feature>
<dbReference type="GO" id="GO:0005794">
    <property type="term" value="C:Golgi apparatus"/>
    <property type="evidence" value="ECO:0000318"/>
    <property type="project" value="GO_Central"/>
</dbReference>
<organism evidence="7 8">
    <name type="scientific">Nematostella vectensis</name>
    <name type="common">Starlet sea anemone</name>
    <dbReference type="NCBI Taxonomy" id="45351"/>
    <lineage>
        <taxon>Eukaryota</taxon>
        <taxon>Metazoa</taxon>
        <taxon>Cnidaria</taxon>
        <taxon>Anthozoa</taxon>
        <taxon>Hexacorallia</taxon>
        <taxon>Actiniaria</taxon>
        <taxon>Edwardsiidae</taxon>
        <taxon>Nematostella</taxon>
    </lineage>
</organism>
<comment type="subcellular location">
    <subcellularLocation>
        <location evidence="1">Membrane</location>
        <topology evidence="1">Multi-pass membrane protein</topology>
    </subcellularLocation>
</comment>
<dbReference type="GO" id="GO:0005793">
    <property type="term" value="C:endoplasmic reticulum-Golgi intermediate compartment"/>
    <property type="evidence" value="ECO:0000318"/>
    <property type="project" value="GO_Central"/>
</dbReference>
<feature type="transmembrane region" description="Helical" evidence="5">
    <location>
        <begin position="45"/>
        <end position="66"/>
    </location>
</feature>
<dbReference type="InterPro" id="IPR004853">
    <property type="entry name" value="Sugar_P_trans_dom"/>
</dbReference>
<evidence type="ECO:0000313" key="7">
    <source>
        <dbReference type="EMBL" id="EDO40549.1"/>
    </source>
</evidence>
<dbReference type="PhylomeDB" id="A7S701"/>
<sequence>MRRKFGFQQLASGVKTLALVLFFYTFSISLTFYNKWMIKRFHFPLSVSVVHYCMVFIISAILRRAWEFHKGKKRIILSWSIYIRRVLPTAVASALDIGLSNWSFMFITVSLYTMTKSTSIIFIMICALLFRLEKWRPSLLVIVLLIAGGLFMFTYQSTQFNAEGFLICLTASGLSGIRWTLTQMIMQKDSLGLHNPLDTIYHLQPLMALALTPLAFTIEGPSMALSEQLFNAPSMHVAITSASMVFFGCFLAFMLSVSEFMLLSHTSSLTLSISGIFKEVCTLSLATEFGGDEMNIVNFCGLVLCLTGIAVHVVTNASKDSENGKEFEKINLKKSLINGEEAMEMLLLSHADEEMQDEEG</sequence>
<proteinExistence type="predicted"/>
<evidence type="ECO:0000256" key="4">
    <source>
        <dbReference type="ARBA" id="ARBA00023136"/>
    </source>
</evidence>
<dbReference type="Pfam" id="PF03151">
    <property type="entry name" value="TPT"/>
    <property type="match status" value="1"/>
</dbReference>
<dbReference type="HOGENOM" id="CLU_022332_1_3_1"/>
<evidence type="ECO:0000256" key="2">
    <source>
        <dbReference type="ARBA" id="ARBA00022692"/>
    </source>
</evidence>
<dbReference type="GO" id="GO:0016020">
    <property type="term" value="C:membrane"/>
    <property type="evidence" value="ECO:0007669"/>
    <property type="project" value="UniProtKB-SubCell"/>
</dbReference>
<dbReference type="GO" id="GO:0015297">
    <property type="term" value="F:antiporter activity"/>
    <property type="evidence" value="ECO:0000318"/>
    <property type="project" value="GO_Central"/>
</dbReference>
<evidence type="ECO:0000256" key="3">
    <source>
        <dbReference type="ARBA" id="ARBA00022989"/>
    </source>
</evidence>